<dbReference type="PATRIC" id="fig|882800.3.peg.301"/>
<dbReference type="RefSeq" id="WP_003596455.1">
    <property type="nucleotide sequence ID" value="NZ_AGJK01000004.1"/>
</dbReference>
<dbReference type="Proteomes" id="UP000004382">
    <property type="component" value="Unassembled WGS sequence"/>
</dbReference>
<sequence length="478" mass="52296">MPAYGFAQTRGHPPGRSWATDCLRCDLARPADELKVLAAIVSAAYVFDAWVIDVALHLRLHSGDCDAPEVVERLARWHVDAARAALAQVLSAPDPLSASLLASPRTWPDAVQLELHRTPDRYDVPEGYGGEACFVHVEDEGVLPVSWYIHDYTTPRGLPEAVAGMVGLLCGRSAQTEEWPLRISVERRHFDFNTAWNFANAALRMAKAALAAGEARIKALPAKGEPSMFTPEDNDARDILLAAVVAGASVDVVVPENRDGWICTLQGEPVPEYLVRRLLSARWLESTERGWSTATSFVLSGYAPKATPRQLAPREHAVSFAAFASWCRYKGHTDDARECGHPKKWDADNCGVHGCPLVTPVYRHEVSSADEDPVFGWTDESLDVMVTADDVRTERSAAWRAAGRQRVEAIVNLVAGSYLRYNASFICDEALAKAAREAVEQGHLEIVEETTLGPIVRLGAVLKARCDAMRAQQQGAQA</sequence>
<organism evidence="1 2">
    <name type="scientific">Methylorubrum extorquens DSM 13060</name>
    <dbReference type="NCBI Taxonomy" id="882800"/>
    <lineage>
        <taxon>Bacteria</taxon>
        <taxon>Pseudomonadati</taxon>
        <taxon>Pseudomonadota</taxon>
        <taxon>Alphaproteobacteria</taxon>
        <taxon>Hyphomicrobiales</taxon>
        <taxon>Methylobacteriaceae</taxon>
        <taxon>Methylorubrum</taxon>
    </lineage>
</organism>
<dbReference type="EMBL" id="AGJK01000004">
    <property type="protein sequence ID" value="EHP94783.1"/>
    <property type="molecule type" value="Genomic_DNA"/>
</dbReference>
<proteinExistence type="predicted"/>
<protein>
    <submittedName>
        <fullName evidence="1">Uncharacterized protein</fullName>
    </submittedName>
</protein>
<accession>H1KCF9</accession>
<evidence type="ECO:0000313" key="1">
    <source>
        <dbReference type="EMBL" id="EHP94783.1"/>
    </source>
</evidence>
<dbReference type="AlphaFoldDB" id="H1KCF9"/>
<name>H1KCF9_METEX</name>
<reference evidence="1 2" key="1">
    <citation type="submission" date="2011-09" db="EMBL/GenBank/DDBJ databases">
        <title>The draft genome of Methylobacterium extorquens DSM 13060.</title>
        <authorList>
            <consortium name="US DOE Joint Genome Institute (JGI-PGF)"/>
            <person name="Lucas S."/>
            <person name="Han J."/>
            <person name="Lapidus A."/>
            <person name="Cheng J.-F."/>
            <person name="Goodwin L."/>
            <person name="Pitluck S."/>
            <person name="Peters L."/>
            <person name="Land M.L."/>
            <person name="Hauser L."/>
            <person name="Koskimaki J."/>
            <person name="Halonen O."/>
            <person name="Pirttila A."/>
            <person name="Frank C."/>
            <person name="Woyke T.J."/>
        </authorList>
    </citation>
    <scope>NUCLEOTIDE SEQUENCE [LARGE SCALE GENOMIC DNA]</scope>
    <source>
        <strain evidence="1 2">DSM 13060</strain>
    </source>
</reference>
<comment type="caution">
    <text evidence="1">The sequence shown here is derived from an EMBL/GenBank/DDBJ whole genome shotgun (WGS) entry which is preliminary data.</text>
</comment>
<evidence type="ECO:0000313" key="2">
    <source>
        <dbReference type="Proteomes" id="UP000004382"/>
    </source>
</evidence>
<gene>
    <name evidence="1" type="ORF">MetexDRAFT_0321</name>
</gene>